<evidence type="ECO:0000256" key="2">
    <source>
        <dbReference type="SAM" id="SignalP"/>
    </source>
</evidence>
<proteinExistence type="predicted"/>
<evidence type="ECO:0000259" key="3">
    <source>
        <dbReference type="PROSITE" id="PS50240"/>
    </source>
</evidence>
<evidence type="ECO:0000313" key="5">
    <source>
        <dbReference type="Proteomes" id="UP000002852"/>
    </source>
</evidence>
<dbReference type="GeneTree" id="ENSGT01100000263742"/>
<dbReference type="GO" id="GO:0006508">
    <property type="term" value="P:proteolysis"/>
    <property type="evidence" value="ECO:0007669"/>
    <property type="project" value="InterPro"/>
</dbReference>
<feature type="chain" id="PRO_5017282157" description="Peptidase S1 domain-containing protein" evidence="2">
    <location>
        <begin position="20"/>
        <end position="145"/>
    </location>
</feature>
<dbReference type="PANTHER" id="PTHR24252">
    <property type="entry name" value="ACROSIN-RELATED"/>
    <property type="match status" value="1"/>
</dbReference>
<dbReference type="AlphaFoldDB" id="A0A3B5R5M6"/>
<keyword evidence="5" id="KW-1185">Reference proteome</keyword>
<dbReference type="InterPro" id="IPR009003">
    <property type="entry name" value="Peptidase_S1_PA"/>
</dbReference>
<dbReference type="GO" id="GO:0004252">
    <property type="term" value="F:serine-type endopeptidase activity"/>
    <property type="evidence" value="ECO:0007669"/>
    <property type="project" value="InterPro"/>
</dbReference>
<name>A0A3B5R5M6_XIPMA</name>
<dbReference type="InterPro" id="IPR001254">
    <property type="entry name" value="Trypsin_dom"/>
</dbReference>
<keyword evidence="2" id="KW-0732">Signal</keyword>
<dbReference type="Gene3D" id="2.40.10.10">
    <property type="entry name" value="Trypsin-like serine proteases"/>
    <property type="match status" value="1"/>
</dbReference>
<dbReference type="InterPro" id="IPR018114">
    <property type="entry name" value="TRYPSIN_HIS"/>
</dbReference>
<evidence type="ECO:0000313" key="4">
    <source>
        <dbReference type="Ensembl" id="ENSXMAP00000038752.1"/>
    </source>
</evidence>
<dbReference type="Ensembl" id="ENSXMAT00000021327.1">
    <property type="protein sequence ID" value="ENSXMAP00000038752.1"/>
    <property type="gene ID" value="ENSXMAG00000029221.1"/>
</dbReference>
<accession>A0A3B5R5M6</accession>
<dbReference type="Proteomes" id="UP000002852">
    <property type="component" value="Unassembled WGS sequence"/>
</dbReference>
<sequence>WLNVMFHSVYLCLPPPVCGQPSLNTRIVGGEAAPAGSWPWQVSLHLFSHFCGGSLVNDQWVLTAAHCPDITDQLEKNHNWSRNYGKQPPTSFSPVEEEARGARWVLCKDPKMAPIKRRAYAAEFKLKAISDAVEHGNRAAAENLT</sequence>
<dbReference type="InterPro" id="IPR043504">
    <property type="entry name" value="Peptidase_S1_PA_chymotrypsin"/>
</dbReference>
<dbReference type="SUPFAM" id="SSF50494">
    <property type="entry name" value="Trypsin-like serine proteases"/>
    <property type="match status" value="1"/>
</dbReference>
<reference evidence="4" key="3">
    <citation type="submission" date="2025-08" db="UniProtKB">
        <authorList>
            <consortium name="Ensembl"/>
        </authorList>
    </citation>
    <scope>IDENTIFICATION</scope>
    <source>
        <strain evidence="4">JP 163 A</strain>
    </source>
</reference>
<reference evidence="4" key="4">
    <citation type="submission" date="2025-09" db="UniProtKB">
        <authorList>
            <consortium name="Ensembl"/>
        </authorList>
    </citation>
    <scope>IDENTIFICATION</scope>
    <source>
        <strain evidence="4">JP 163 A</strain>
    </source>
</reference>
<dbReference type="Pfam" id="PF00089">
    <property type="entry name" value="Trypsin"/>
    <property type="match status" value="1"/>
</dbReference>
<dbReference type="PANTHER" id="PTHR24252:SF7">
    <property type="entry name" value="HYALIN"/>
    <property type="match status" value="1"/>
</dbReference>
<reference evidence="5" key="1">
    <citation type="submission" date="2012-01" db="EMBL/GenBank/DDBJ databases">
        <authorList>
            <person name="Walter R."/>
            <person name="Schartl M."/>
            <person name="Warren W."/>
        </authorList>
    </citation>
    <scope>NUCLEOTIDE SEQUENCE [LARGE SCALE GENOMIC DNA]</scope>
    <source>
        <strain evidence="5">JP 163 A</strain>
    </source>
</reference>
<dbReference type="PROSITE" id="PS50240">
    <property type="entry name" value="TRYPSIN_DOM"/>
    <property type="match status" value="1"/>
</dbReference>
<evidence type="ECO:0000256" key="1">
    <source>
        <dbReference type="ARBA" id="ARBA00023157"/>
    </source>
</evidence>
<feature type="domain" description="Peptidase S1" evidence="3">
    <location>
        <begin position="27"/>
        <end position="67"/>
    </location>
</feature>
<reference evidence="5" key="2">
    <citation type="journal article" date="2013" name="Nat. Genet.">
        <title>The genome of the platyfish, Xiphophorus maculatus, provides insights into evolutionary adaptation and several complex traits.</title>
        <authorList>
            <person name="Schartl M."/>
            <person name="Walter R.B."/>
            <person name="Shen Y."/>
            <person name="Garcia T."/>
            <person name="Catchen J."/>
            <person name="Amores A."/>
            <person name="Braasch I."/>
            <person name="Chalopin D."/>
            <person name="Volff J.N."/>
            <person name="Lesch K.P."/>
            <person name="Bisazza A."/>
            <person name="Minx P."/>
            <person name="Hillier L."/>
            <person name="Wilson R.K."/>
            <person name="Fuerstenberg S."/>
            <person name="Boore J."/>
            <person name="Searle S."/>
            <person name="Postlethwait J.H."/>
            <person name="Warren W.C."/>
        </authorList>
    </citation>
    <scope>NUCLEOTIDE SEQUENCE [LARGE SCALE GENOMIC DNA]</scope>
    <source>
        <strain evidence="5">JP 163 A</strain>
    </source>
</reference>
<feature type="signal peptide" evidence="2">
    <location>
        <begin position="1"/>
        <end position="19"/>
    </location>
</feature>
<dbReference type="STRING" id="8083.ENSXMAP00000038752"/>
<keyword evidence="1" id="KW-1015">Disulfide bond</keyword>
<dbReference type="InParanoid" id="A0A3B5R5M6"/>
<organism evidence="4 5">
    <name type="scientific">Xiphophorus maculatus</name>
    <name type="common">Southern platyfish</name>
    <name type="synonym">Platypoecilus maculatus</name>
    <dbReference type="NCBI Taxonomy" id="8083"/>
    <lineage>
        <taxon>Eukaryota</taxon>
        <taxon>Metazoa</taxon>
        <taxon>Chordata</taxon>
        <taxon>Craniata</taxon>
        <taxon>Vertebrata</taxon>
        <taxon>Euteleostomi</taxon>
        <taxon>Actinopterygii</taxon>
        <taxon>Neopterygii</taxon>
        <taxon>Teleostei</taxon>
        <taxon>Neoteleostei</taxon>
        <taxon>Acanthomorphata</taxon>
        <taxon>Ovalentaria</taxon>
        <taxon>Atherinomorphae</taxon>
        <taxon>Cyprinodontiformes</taxon>
        <taxon>Poeciliidae</taxon>
        <taxon>Poeciliinae</taxon>
        <taxon>Xiphophorus</taxon>
    </lineage>
</organism>
<protein>
    <recommendedName>
        <fullName evidence="3">Peptidase S1 domain-containing protein</fullName>
    </recommendedName>
</protein>
<dbReference type="PROSITE" id="PS00134">
    <property type="entry name" value="TRYPSIN_HIS"/>
    <property type="match status" value="1"/>
</dbReference>